<accession>A0A6S6TFG9</accession>
<dbReference type="EMBL" id="CACVAQ010000304">
    <property type="protein sequence ID" value="CAA6821891.1"/>
    <property type="molecule type" value="Genomic_DNA"/>
</dbReference>
<evidence type="ECO:0000313" key="1">
    <source>
        <dbReference type="EMBL" id="CAA6821891.1"/>
    </source>
</evidence>
<evidence type="ECO:0008006" key="2">
    <source>
        <dbReference type="Google" id="ProtNLM"/>
    </source>
</evidence>
<sequence>MQTLSTHQRFTYQYEGFLKAQDIRAIPSQGIFPPLTTHSSALPTETRLNIWQNSISPRLVLGKRVEHFMAYYLENHSPYKILTQNIQVFNEKTTIGELDFLIQERRTQQVIHLEQVYKFYLYVPNASLPPGDPWIGPNYKDSFQQKMDKLTQKQFPLLDQTQTKKALEYLQLDLSSIQQHLSFKAALFLPFNKVLGSFKTINNNCIEGHWMRLEDFEQNTAFHKAQFFLPEKQDWGVAPKYNPTWFSYPSILAKIQASLAQKRAPLCWIKTAEKKYQKIFVVWW</sequence>
<protein>
    <recommendedName>
        <fullName evidence="2">DUF1853 family protein</fullName>
    </recommendedName>
</protein>
<dbReference type="InterPro" id="IPR015003">
    <property type="entry name" value="DUF1853"/>
</dbReference>
<dbReference type="AlphaFoldDB" id="A0A6S6TFG9"/>
<proteinExistence type="predicted"/>
<dbReference type="Pfam" id="PF08907">
    <property type="entry name" value="DUF1853"/>
    <property type="match status" value="1"/>
</dbReference>
<organism evidence="1">
    <name type="scientific">uncultured Aureispira sp</name>
    <dbReference type="NCBI Taxonomy" id="1331704"/>
    <lineage>
        <taxon>Bacteria</taxon>
        <taxon>Pseudomonadati</taxon>
        <taxon>Bacteroidota</taxon>
        <taxon>Saprospiria</taxon>
        <taxon>Saprospirales</taxon>
        <taxon>Saprospiraceae</taxon>
        <taxon>Aureispira</taxon>
        <taxon>environmental samples</taxon>
    </lineage>
</organism>
<name>A0A6S6TFG9_9BACT</name>
<reference evidence="1" key="1">
    <citation type="submission" date="2020-01" db="EMBL/GenBank/DDBJ databases">
        <authorList>
            <person name="Meier V. D."/>
            <person name="Meier V D."/>
        </authorList>
    </citation>
    <scope>NUCLEOTIDE SEQUENCE</scope>
    <source>
        <strain evidence="1">HLG_WM_MAG_10</strain>
    </source>
</reference>
<gene>
    <name evidence="1" type="ORF">HELGO_WM45891</name>
</gene>